<sequence length="215" mass="22490">MRFLLALASLAATTPLVAAPPPASAWTVGPIVRGQSVSRGLPLRPRAVAGRAISVEIPGRPGSLHGLTVAPQALGRASLAGARRLVIRYRIEAAPGVRVYPVTDPRLPPLATLYLQRAGDDWSARGPFETFRWYASFATQTLDASNPGERTIVAPLTADWTAIMTSRARSSPAAFRAALAQPFAVGLVLGGGDGLGHGIAATGPARLVVTDFRVE</sequence>
<accession>A0ABP7T385</accession>
<dbReference type="Proteomes" id="UP001500235">
    <property type="component" value="Unassembled WGS sequence"/>
</dbReference>
<keyword evidence="3" id="KW-1185">Reference proteome</keyword>
<name>A0ABP7T385_9SPHN</name>
<dbReference type="RefSeq" id="WP_344707210.1">
    <property type="nucleotide sequence ID" value="NZ_BAABBQ010000001.1"/>
</dbReference>
<feature type="chain" id="PRO_5045988675" description="DUF3047 domain-containing protein" evidence="1">
    <location>
        <begin position="19"/>
        <end position="215"/>
    </location>
</feature>
<evidence type="ECO:0000313" key="3">
    <source>
        <dbReference type="Proteomes" id="UP001500235"/>
    </source>
</evidence>
<feature type="signal peptide" evidence="1">
    <location>
        <begin position="1"/>
        <end position="18"/>
    </location>
</feature>
<proteinExistence type="predicted"/>
<gene>
    <name evidence="2" type="ORF">GCM10022280_19350</name>
</gene>
<reference evidence="3" key="1">
    <citation type="journal article" date="2019" name="Int. J. Syst. Evol. Microbiol.">
        <title>The Global Catalogue of Microorganisms (GCM) 10K type strain sequencing project: providing services to taxonomists for standard genome sequencing and annotation.</title>
        <authorList>
            <consortium name="The Broad Institute Genomics Platform"/>
            <consortium name="The Broad Institute Genome Sequencing Center for Infectious Disease"/>
            <person name="Wu L."/>
            <person name="Ma J."/>
        </authorList>
    </citation>
    <scope>NUCLEOTIDE SEQUENCE [LARGE SCALE GENOMIC DNA]</scope>
    <source>
        <strain evidence="3">JCM 17563</strain>
    </source>
</reference>
<evidence type="ECO:0000313" key="2">
    <source>
        <dbReference type="EMBL" id="GAA4019577.1"/>
    </source>
</evidence>
<keyword evidence="1" id="KW-0732">Signal</keyword>
<protein>
    <recommendedName>
        <fullName evidence="4">DUF3047 domain-containing protein</fullName>
    </recommendedName>
</protein>
<evidence type="ECO:0008006" key="4">
    <source>
        <dbReference type="Google" id="ProtNLM"/>
    </source>
</evidence>
<comment type="caution">
    <text evidence="2">The sequence shown here is derived from an EMBL/GenBank/DDBJ whole genome shotgun (WGS) entry which is preliminary data.</text>
</comment>
<organism evidence="2 3">
    <name type="scientific">Sphingomonas swuensis</name>
    <dbReference type="NCBI Taxonomy" id="977800"/>
    <lineage>
        <taxon>Bacteria</taxon>
        <taxon>Pseudomonadati</taxon>
        <taxon>Pseudomonadota</taxon>
        <taxon>Alphaproteobacteria</taxon>
        <taxon>Sphingomonadales</taxon>
        <taxon>Sphingomonadaceae</taxon>
        <taxon>Sphingomonas</taxon>
    </lineage>
</organism>
<dbReference type="EMBL" id="BAABBQ010000001">
    <property type="protein sequence ID" value="GAA4019577.1"/>
    <property type="molecule type" value="Genomic_DNA"/>
</dbReference>
<evidence type="ECO:0000256" key="1">
    <source>
        <dbReference type="SAM" id="SignalP"/>
    </source>
</evidence>